<reference evidence="2" key="1">
    <citation type="journal article" date="2021" name="Proc. Natl. Acad. Sci. U.S.A.">
        <title>A Catalog of Tens of Thousands of Viruses from Human Metagenomes Reveals Hidden Associations with Chronic Diseases.</title>
        <authorList>
            <person name="Tisza M.J."/>
            <person name="Buck C.B."/>
        </authorList>
    </citation>
    <scope>NUCLEOTIDE SEQUENCE</scope>
    <source>
        <strain evidence="2">CtQtc11</strain>
    </source>
</reference>
<sequence>MNEIVDVIVGTIVMSLGVFSSCALSAFIAAKQKGTSWKDELFNEET</sequence>
<keyword evidence="1" id="KW-0472">Membrane</keyword>
<evidence type="ECO:0000256" key="1">
    <source>
        <dbReference type="SAM" id="Phobius"/>
    </source>
</evidence>
<dbReference type="EMBL" id="BK015325">
    <property type="protein sequence ID" value="DAE01455.1"/>
    <property type="molecule type" value="Genomic_DNA"/>
</dbReference>
<keyword evidence="1" id="KW-1133">Transmembrane helix</keyword>
<feature type="transmembrane region" description="Helical" evidence="1">
    <location>
        <begin position="12"/>
        <end position="30"/>
    </location>
</feature>
<accession>A0A8S5P2Z5</accession>
<protein>
    <recommendedName>
        <fullName evidence="3">DUF3789 domain-containing protein</fullName>
    </recommendedName>
</protein>
<evidence type="ECO:0000313" key="2">
    <source>
        <dbReference type="EMBL" id="DAE01455.1"/>
    </source>
</evidence>
<proteinExistence type="predicted"/>
<keyword evidence="1" id="KW-0812">Transmembrane</keyword>
<organism evidence="2">
    <name type="scientific">Siphoviridae sp. ctQtc11</name>
    <dbReference type="NCBI Taxonomy" id="2825497"/>
    <lineage>
        <taxon>Viruses</taxon>
        <taxon>Duplodnaviria</taxon>
        <taxon>Heunggongvirae</taxon>
        <taxon>Uroviricota</taxon>
        <taxon>Caudoviricetes</taxon>
    </lineage>
</organism>
<name>A0A8S5P2Z5_9CAUD</name>
<evidence type="ECO:0008006" key="3">
    <source>
        <dbReference type="Google" id="ProtNLM"/>
    </source>
</evidence>